<sequence length="94" mass="10644">MLPGEKYRMVISNSLYLDGSDVSGNVPQGKQESLASEFEFVMHGLLYKISEAKGSNTQVEVYISFGGLKLMLRGDLLKMHHFSDRKLFLSLRKM</sequence>
<dbReference type="InterPro" id="IPR012340">
    <property type="entry name" value="NA-bd_OB-fold"/>
</dbReference>
<evidence type="ECO:0000313" key="1">
    <source>
        <dbReference type="EMBL" id="KZV56248.1"/>
    </source>
</evidence>
<keyword evidence="1" id="KW-0804">Transcription</keyword>
<dbReference type="AlphaFoldDB" id="A0A2Z7D959"/>
<accession>A0A2Z7D959</accession>
<dbReference type="EMBL" id="KQ988211">
    <property type="protein sequence ID" value="KZV56248.1"/>
    <property type="molecule type" value="Genomic_DNA"/>
</dbReference>
<reference evidence="1 2" key="1">
    <citation type="journal article" date="2015" name="Proc. Natl. Acad. Sci. U.S.A.">
        <title>The resurrection genome of Boea hygrometrica: A blueprint for survival of dehydration.</title>
        <authorList>
            <person name="Xiao L."/>
            <person name="Yang G."/>
            <person name="Zhang L."/>
            <person name="Yang X."/>
            <person name="Zhao S."/>
            <person name="Ji Z."/>
            <person name="Zhou Q."/>
            <person name="Hu M."/>
            <person name="Wang Y."/>
            <person name="Chen M."/>
            <person name="Xu Y."/>
            <person name="Jin H."/>
            <person name="Xiao X."/>
            <person name="Hu G."/>
            <person name="Bao F."/>
            <person name="Hu Y."/>
            <person name="Wan P."/>
            <person name="Li L."/>
            <person name="Deng X."/>
            <person name="Kuang T."/>
            <person name="Xiang C."/>
            <person name="Zhu J.K."/>
            <person name="Oliver M.J."/>
            <person name="He Y."/>
        </authorList>
    </citation>
    <scope>NUCLEOTIDE SEQUENCE [LARGE SCALE GENOMIC DNA]</scope>
    <source>
        <strain evidence="2">cv. XS01</strain>
    </source>
</reference>
<organism evidence="1 2">
    <name type="scientific">Dorcoceras hygrometricum</name>
    <dbReference type="NCBI Taxonomy" id="472368"/>
    <lineage>
        <taxon>Eukaryota</taxon>
        <taxon>Viridiplantae</taxon>
        <taxon>Streptophyta</taxon>
        <taxon>Embryophyta</taxon>
        <taxon>Tracheophyta</taxon>
        <taxon>Spermatophyta</taxon>
        <taxon>Magnoliopsida</taxon>
        <taxon>eudicotyledons</taxon>
        <taxon>Gunneridae</taxon>
        <taxon>Pentapetalae</taxon>
        <taxon>asterids</taxon>
        <taxon>lamiids</taxon>
        <taxon>Lamiales</taxon>
        <taxon>Gesneriaceae</taxon>
        <taxon>Didymocarpoideae</taxon>
        <taxon>Trichosporeae</taxon>
        <taxon>Loxocarpinae</taxon>
        <taxon>Dorcoceras</taxon>
    </lineage>
</organism>
<dbReference type="GO" id="GO:0005736">
    <property type="term" value="C:RNA polymerase I complex"/>
    <property type="evidence" value="ECO:0007669"/>
    <property type="project" value="TreeGrafter"/>
</dbReference>
<dbReference type="PANTHER" id="PTHR10917:SF1">
    <property type="entry name" value="DNA-DIRECTED RNA POLYMERASE I, II"/>
    <property type="match status" value="1"/>
</dbReference>
<gene>
    <name evidence="1" type="ORF">F511_13165</name>
</gene>
<dbReference type="SUPFAM" id="SSF50249">
    <property type="entry name" value="Nucleic acid-binding proteins"/>
    <property type="match status" value="1"/>
</dbReference>
<evidence type="ECO:0000313" key="2">
    <source>
        <dbReference type="Proteomes" id="UP000250235"/>
    </source>
</evidence>
<dbReference type="GO" id="GO:0006351">
    <property type="term" value="P:DNA-templated transcription"/>
    <property type="evidence" value="ECO:0007669"/>
    <property type="project" value="InterPro"/>
</dbReference>
<dbReference type="PANTHER" id="PTHR10917">
    <property type="entry name" value="DNA-DIRECTED RNA POLYMERASES I, II, AND III SUBUNIT RPABC3"/>
    <property type="match status" value="1"/>
</dbReference>
<dbReference type="OrthoDB" id="20018at2759"/>
<dbReference type="SMART" id="SM00658">
    <property type="entry name" value="RPOL8c"/>
    <property type="match status" value="1"/>
</dbReference>
<dbReference type="GO" id="GO:0005666">
    <property type="term" value="C:RNA polymerase III complex"/>
    <property type="evidence" value="ECO:0007669"/>
    <property type="project" value="TreeGrafter"/>
</dbReference>
<dbReference type="Proteomes" id="UP000250235">
    <property type="component" value="Unassembled WGS sequence"/>
</dbReference>
<dbReference type="GO" id="GO:0005665">
    <property type="term" value="C:RNA polymerase II, core complex"/>
    <property type="evidence" value="ECO:0007669"/>
    <property type="project" value="TreeGrafter"/>
</dbReference>
<protein>
    <submittedName>
        <fullName evidence="1">DNA-directed RNA polymerase II, IV and V subunit 8B</fullName>
    </submittedName>
</protein>
<dbReference type="Pfam" id="PF03870">
    <property type="entry name" value="RNA_pol_Rpb8"/>
    <property type="match status" value="1"/>
</dbReference>
<keyword evidence="1" id="KW-0240">DNA-directed RNA polymerase</keyword>
<keyword evidence="2" id="KW-1185">Reference proteome</keyword>
<dbReference type="InterPro" id="IPR005570">
    <property type="entry name" value="RPABC3"/>
</dbReference>
<dbReference type="Gene3D" id="2.40.50.140">
    <property type="entry name" value="Nucleic acid-binding proteins"/>
    <property type="match status" value="1"/>
</dbReference>
<name>A0A2Z7D959_9LAMI</name>
<dbReference type="GO" id="GO:0003899">
    <property type="term" value="F:DNA-directed RNA polymerase activity"/>
    <property type="evidence" value="ECO:0007669"/>
    <property type="project" value="InterPro"/>
</dbReference>
<proteinExistence type="predicted"/>